<dbReference type="Proteomes" id="UP000292345">
    <property type="component" value="Unassembled WGS sequence"/>
</dbReference>
<sequence length="104" mass="12278">MYCHLKQISQRIQLGRIAVVVMDRVAWYFKDGLVEGLDNMVVIRLPPYSPVLNPIEQVWVWLREHKKSKRIFTNFDDILGRVTEAWNAFISCADRVKSFYFMAV</sequence>
<dbReference type="InterPro" id="IPR038717">
    <property type="entry name" value="Tc1-like_DDE_dom"/>
</dbReference>
<proteinExistence type="predicted"/>
<dbReference type="EMBL" id="PPUZ01000049">
    <property type="protein sequence ID" value="RZM76442.1"/>
    <property type="molecule type" value="Genomic_DNA"/>
</dbReference>
<dbReference type="Gene3D" id="3.30.420.10">
    <property type="entry name" value="Ribonuclease H-like superfamily/Ribonuclease H"/>
    <property type="match status" value="1"/>
</dbReference>
<gene>
    <name evidence="2" type="ORF">C3B51_17915</name>
</gene>
<name>A0A4Q7E3W1_9GAMM</name>
<comment type="caution">
    <text evidence="2">The sequence shown here is derived from an EMBL/GenBank/DDBJ whole genome shotgun (WGS) entry which is preliminary data.</text>
</comment>
<organism evidence="2 3">
    <name type="scientific">Pseudoalteromonas rubra</name>
    <dbReference type="NCBI Taxonomy" id="43658"/>
    <lineage>
        <taxon>Bacteria</taxon>
        <taxon>Pseudomonadati</taxon>
        <taxon>Pseudomonadota</taxon>
        <taxon>Gammaproteobacteria</taxon>
        <taxon>Alteromonadales</taxon>
        <taxon>Pseudoalteromonadaceae</taxon>
        <taxon>Pseudoalteromonas</taxon>
    </lineage>
</organism>
<dbReference type="AlphaFoldDB" id="A0A4Q7E3W1"/>
<reference evidence="2 3" key="1">
    <citation type="submission" date="2018-01" db="EMBL/GenBank/DDBJ databases">
        <title>Co-occurrence of chitin degradation, pigmentation and bioactivity in marine Pseudoalteromonas.</title>
        <authorList>
            <person name="Paulsen S."/>
            <person name="Gram L."/>
            <person name="Machado H."/>
        </authorList>
    </citation>
    <scope>NUCLEOTIDE SEQUENCE [LARGE SCALE GENOMIC DNA]</scope>
    <source>
        <strain evidence="2 3">S1946</strain>
    </source>
</reference>
<accession>A0A4Q7E3W1</accession>
<evidence type="ECO:0000313" key="3">
    <source>
        <dbReference type="Proteomes" id="UP000292345"/>
    </source>
</evidence>
<feature type="domain" description="Tc1-like transposase DDE" evidence="1">
    <location>
        <begin position="4"/>
        <end position="78"/>
    </location>
</feature>
<evidence type="ECO:0000313" key="2">
    <source>
        <dbReference type="EMBL" id="RZM76442.1"/>
    </source>
</evidence>
<protein>
    <recommendedName>
        <fullName evidence="1">Tc1-like transposase DDE domain-containing protein</fullName>
    </recommendedName>
</protein>
<dbReference type="InterPro" id="IPR036397">
    <property type="entry name" value="RNaseH_sf"/>
</dbReference>
<evidence type="ECO:0000259" key="1">
    <source>
        <dbReference type="Pfam" id="PF13358"/>
    </source>
</evidence>
<dbReference type="RefSeq" id="WP_130245927.1">
    <property type="nucleotide sequence ID" value="NZ_PPUZ01000049.1"/>
</dbReference>
<dbReference type="GO" id="GO:0003676">
    <property type="term" value="F:nucleic acid binding"/>
    <property type="evidence" value="ECO:0007669"/>
    <property type="project" value="InterPro"/>
</dbReference>
<dbReference type="Pfam" id="PF13358">
    <property type="entry name" value="DDE_3"/>
    <property type="match status" value="1"/>
</dbReference>